<feature type="compositionally biased region" description="Polar residues" evidence="1">
    <location>
        <begin position="75"/>
        <end position="90"/>
    </location>
</feature>
<organism evidence="2 3">
    <name type="scientific">Porites lobata</name>
    <dbReference type="NCBI Taxonomy" id="104759"/>
    <lineage>
        <taxon>Eukaryota</taxon>
        <taxon>Metazoa</taxon>
        <taxon>Cnidaria</taxon>
        <taxon>Anthozoa</taxon>
        <taxon>Hexacorallia</taxon>
        <taxon>Scleractinia</taxon>
        <taxon>Fungiina</taxon>
        <taxon>Poritidae</taxon>
        <taxon>Porites</taxon>
    </lineage>
</organism>
<feature type="region of interest" description="Disordered" evidence="1">
    <location>
        <begin position="37"/>
        <end position="90"/>
    </location>
</feature>
<gene>
    <name evidence="2" type="ORF">PLOB_00037679</name>
</gene>
<reference evidence="2 3" key="1">
    <citation type="submission" date="2022-05" db="EMBL/GenBank/DDBJ databases">
        <authorList>
            <consortium name="Genoscope - CEA"/>
            <person name="William W."/>
        </authorList>
    </citation>
    <scope>NUCLEOTIDE SEQUENCE [LARGE SCALE GENOMIC DNA]</scope>
</reference>
<dbReference type="Proteomes" id="UP001159405">
    <property type="component" value="Unassembled WGS sequence"/>
</dbReference>
<name>A0ABN8P619_9CNID</name>
<comment type="caution">
    <text evidence="2">The sequence shown here is derived from an EMBL/GenBank/DDBJ whole genome shotgun (WGS) entry which is preliminary data.</text>
</comment>
<accession>A0ABN8P619</accession>
<dbReference type="EMBL" id="CALNXK010000055">
    <property type="protein sequence ID" value="CAH3134944.1"/>
    <property type="molecule type" value="Genomic_DNA"/>
</dbReference>
<sequence>MVDEGKPRDWEDIAFRLLALCGGEKYDILEDMGFSARNRRKQSLQSSEPRPSFDNSLLRRLSTESTDSQEEVRLVSSTSEPELQRTRSFSTEGCHLRTLSEKTTKVIKQQKSNSLDLDLSSFDFSELRSKSLSSTEC</sequence>
<keyword evidence="3" id="KW-1185">Reference proteome</keyword>
<evidence type="ECO:0000313" key="3">
    <source>
        <dbReference type="Proteomes" id="UP001159405"/>
    </source>
</evidence>
<proteinExistence type="predicted"/>
<evidence type="ECO:0000256" key="1">
    <source>
        <dbReference type="SAM" id="MobiDB-lite"/>
    </source>
</evidence>
<evidence type="ECO:0000313" key="2">
    <source>
        <dbReference type="EMBL" id="CAH3134944.1"/>
    </source>
</evidence>
<protein>
    <submittedName>
        <fullName evidence="2">Uncharacterized protein</fullName>
    </submittedName>
</protein>
<feature type="compositionally biased region" description="Polar residues" evidence="1">
    <location>
        <begin position="43"/>
        <end position="55"/>
    </location>
</feature>